<evidence type="ECO:0000259" key="1">
    <source>
        <dbReference type="Pfam" id="PF00814"/>
    </source>
</evidence>
<dbReference type="Gene3D" id="3.30.420.40">
    <property type="match status" value="1"/>
</dbReference>
<dbReference type="NCBIfam" id="TIGR03725">
    <property type="entry name" value="T6A_YeaZ"/>
    <property type="match status" value="1"/>
</dbReference>
<dbReference type="SUPFAM" id="SSF53067">
    <property type="entry name" value="Actin-like ATPase domain"/>
    <property type="match status" value="1"/>
</dbReference>
<protein>
    <submittedName>
        <fullName evidence="2">M22 family peptidase</fullName>
    </submittedName>
</protein>
<comment type="caution">
    <text evidence="2">The sequence shown here is derived from an EMBL/GenBank/DDBJ whole genome shotgun (WGS) entry which is preliminary data.</text>
</comment>
<dbReference type="AlphaFoldDB" id="A0A0G1Q4F2"/>
<dbReference type="PATRIC" id="fig|1618598.3.peg.452"/>
<accession>A0A0G1Q4F2</accession>
<organism evidence="2 3">
    <name type="scientific">Candidatus Woesebacteria bacterium GW2011_GWE1_45_18</name>
    <dbReference type="NCBI Taxonomy" id="1618598"/>
    <lineage>
        <taxon>Bacteria</taxon>
        <taxon>Candidatus Woeseibacteriota</taxon>
    </lineage>
</organism>
<dbReference type="InterPro" id="IPR022496">
    <property type="entry name" value="T6A_TsaB"/>
</dbReference>
<evidence type="ECO:0000313" key="3">
    <source>
        <dbReference type="Proteomes" id="UP000034086"/>
    </source>
</evidence>
<feature type="domain" description="Gcp-like" evidence="1">
    <location>
        <begin position="25"/>
        <end position="85"/>
    </location>
</feature>
<name>A0A0G1Q4F2_9BACT</name>
<gene>
    <name evidence="2" type="ORF">UX03_C0018G0003</name>
</gene>
<sequence>MKLYIDTSSSEKIIVGLDEKKFETEAKKGASQRLLPFIVELIEKKGKKLEDIKEIEVNTGPGSFTGLRVGVSVANALGWGLGIAVNGKDLKKGEVVDIKYE</sequence>
<evidence type="ECO:0000313" key="2">
    <source>
        <dbReference type="EMBL" id="KKU03545.1"/>
    </source>
</evidence>
<dbReference type="Proteomes" id="UP000034086">
    <property type="component" value="Unassembled WGS sequence"/>
</dbReference>
<dbReference type="EMBL" id="LCKQ01000018">
    <property type="protein sequence ID" value="KKU03545.1"/>
    <property type="molecule type" value="Genomic_DNA"/>
</dbReference>
<dbReference type="Pfam" id="PF00814">
    <property type="entry name" value="TsaD"/>
    <property type="match status" value="1"/>
</dbReference>
<dbReference type="InterPro" id="IPR000905">
    <property type="entry name" value="Gcp-like_dom"/>
</dbReference>
<proteinExistence type="predicted"/>
<reference evidence="2 3" key="1">
    <citation type="journal article" date="2015" name="Nature">
        <title>rRNA introns, odd ribosomes, and small enigmatic genomes across a large radiation of phyla.</title>
        <authorList>
            <person name="Brown C.T."/>
            <person name="Hug L.A."/>
            <person name="Thomas B.C."/>
            <person name="Sharon I."/>
            <person name="Castelle C.J."/>
            <person name="Singh A."/>
            <person name="Wilkins M.J."/>
            <person name="Williams K.H."/>
            <person name="Banfield J.F."/>
        </authorList>
    </citation>
    <scope>NUCLEOTIDE SEQUENCE [LARGE SCALE GENOMIC DNA]</scope>
</reference>
<dbReference type="InterPro" id="IPR043129">
    <property type="entry name" value="ATPase_NBD"/>
</dbReference>
<dbReference type="GO" id="GO:0002949">
    <property type="term" value="P:tRNA threonylcarbamoyladenosine modification"/>
    <property type="evidence" value="ECO:0007669"/>
    <property type="project" value="InterPro"/>
</dbReference>